<dbReference type="GO" id="GO:0070390">
    <property type="term" value="C:transcription export complex 2"/>
    <property type="evidence" value="ECO:0007669"/>
    <property type="project" value="TreeGrafter"/>
</dbReference>
<dbReference type="EMBL" id="CP086715">
    <property type="protein sequence ID" value="WOO79006.1"/>
    <property type="molecule type" value="Genomic_DNA"/>
</dbReference>
<dbReference type="AlphaFoldDB" id="A0AAF0Y798"/>
<keyword evidence="3" id="KW-1185">Reference proteome</keyword>
<dbReference type="SMART" id="SM00753">
    <property type="entry name" value="PAM"/>
    <property type="match status" value="1"/>
</dbReference>
<dbReference type="GO" id="GO:0003690">
    <property type="term" value="F:double-stranded DNA binding"/>
    <property type="evidence" value="ECO:0007669"/>
    <property type="project" value="InterPro"/>
</dbReference>
<dbReference type="PANTHER" id="PTHR12732">
    <property type="entry name" value="UNCHARACTERIZED PROTEASOME COMPONENT REGION PCI-CONTAINING"/>
    <property type="match status" value="1"/>
</dbReference>
<dbReference type="Proteomes" id="UP000827549">
    <property type="component" value="Chromosome 2"/>
</dbReference>
<name>A0AAF0Y798_9TREE</name>
<organism evidence="2 3">
    <name type="scientific">Vanrija pseudolonga</name>
    <dbReference type="NCBI Taxonomy" id="143232"/>
    <lineage>
        <taxon>Eukaryota</taxon>
        <taxon>Fungi</taxon>
        <taxon>Dikarya</taxon>
        <taxon>Basidiomycota</taxon>
        <taxon>Agaricomycotina</taxon>
        <taxon>Tremellomycetes</taxon>
        <taxon>Trichosporonales</taxon>
        <taxon>Trichosporonaceae</taxon>
        <taxon>Vanrija</taxon>
    </lineage>
</organism>
<feature type="signal peptide" evidence="1">
    <location>
        <begin position="1"/>
        <end position="17"/>
    </location>
</feature>
<dbReference type="RefSeq" id="XP_062625038.1">
    <property type="nucleotide sequence ID" value="XM_062769054.1"/>
</dbReference>
<proteinExistence type="predicted"/>
<evidence type="ECO:0000256" key="1">
    <source>
        <dbReference type="SAM" id="SignalP"/>
    </source>
</evidence>
<evidence type="ECO:0000313" key="2">
    <source>
        <dbReference type="EMBL" id="WOO79006.1"/>
    </source>
</evidence>
<gene>
    <name evidence="2" type="primary">SPBC1105.07c</name>
    <name evidence="2" type="ORF">LOC62_02G002546</name>
</gene>
<dbReference type="InterPro" id="IPR045114">
    <property type="entry name" value="Csn12-like"/>
</dbReference>
<reference evidence="2" key="1">
    <citation type="submission" date="2023-10" db="EMBL/GenBank/DDBJ databases">
        <authorList>
            <person name="Noh H."/>
        </authorList>
    </citation>
    <scope>NUCLEOTIDE SEQUENCE</scope>
    <source>
        <strain evidence="2">DUCC4014</strain>
    </source>
</reference>
<evidence type="ECO:0000313" key="3">
    <source>
        <dbReference type="Proteomes" id="UP000827549"/>
    </source>
</evidence>
<feature type="chain" id="PRO_5042005722" evidence="1">
    <location>
        <begin position="18"/>
        <end position="485"/>
    </location>
</feature>
<dbReference type="GO" id="GO:0006368">
    <property type="term" value="P:transcription elongation by RNA polymerase II"/>
    <property type="evidence" value="ECO:0007669"/>
    <property type="project" value="TreeGrafter"/>
</dbReference>
<sequence length="485" mass="54126">MAALVSQLVGLIGVAFATGSSPSLVQTLPLQPEHQWFMPLQGALGQVCRSGFPLFSTTSNHAQVSDHDLSTASLKAQISMVPAGARDALASFLVAALRSVRDFYGATDAEGTYAEFRAMVTVHVELHKLYSTQDGNGDYAYPCLNGLVVEVCHRLVELSANAAALSTAPIRDERSSRQIKDTTRQCVEKSLQVSAAHMNPAEWNSELNRNDSVGDIVWELGNILWRQYAQRRLHQQATELAKTFGALQPSERDRLDGRGFMVAQSTLAQSYYWRGRLGVVLLDFRQSRDWLERAWKACPEDGWQQRRAILIRLIPVALLLGKLPTLEVLQDYDLEEPFGPLIDAFRTGNVAAWRQLLDTHREWLRARSIWLLLFERGEILVWRNLFRKALQIYYETDANATKNRPPTWVFTTAAAQAFEGTGELEDGSVALEDIICVLSSLIDQGLVLGQLSYASRNLVMRPAEDGMGGFPRIADVRPRTVQAIK</sequence>
<dbReference type="GO" id="GO:0000973">
    <property type="term" value="P:post-transcriptional tethering of RNA polymerase II gene DNA at nuclear periphery"/>
    <property type="evidence" value="ECO:0007669"/>
    <property type="project" value="TreeGrafter"/>
</dbReference>
<dbReference type="GeneID" id="87805793"/>
<dbReference type="GO" id="GO:0016973">
    <property type="term" value="P:poly(A)+ mRNA export from nucleus"/>
    <property type="evidence" value="ECO:0007669"/>
    <property type="project" value="TreeGrafter"/>
</dbReference>
<protein>
    <submittedName>
        <fullName evidence="2">PCI domain-containing protein</fullName>
    </submittedName>
</protein>
<dbReference type="PANTHER" id="PTHR12732:SF8">
    <property type="entry name" value="NUCLEAR MRNA EXPORT PROTEIN THP1"/>
    <property type="match status" value="1"/>
</dbReference>
<keyword evidence="1" id="KW-0732">Signal</keyword>
<dbReference type="GO" id="GO:0003723">
    <property type="term" value="F:RNA binding"/>
    <property type="evidence" value="ECO:0007669"/>
    <property type="project" value="InterPro"/>
</dbReference>
<accession>A0AAF0Y798</accession>